<proteinExistence type="predicted"/>
<protein>
    <submittedName>
        <fullName evidence="1">Uncharacterized protein</fullName>
    </submittedName>
</protein>
<dbReference type="EMBL" id="LAZR01059154">
    <property type="protein sequence ID" value="KKK68402.1"/>
    <property type="molecule type" value="Genomic_DNA"/>
</dbReference>
<accession>A0A0F8XH00</accession>
<gene>
    <name evidence="1" type="ORF">LCGC14_2944390</name>
</gene>
<sequence length="86" mass="9544">MAIFRSYNDLVISFIEYLRLVQPELDTKPGTVSRDLFIDAPSQQLAEVYTQLRNISNLQSLFSSGGTDLSRLASNFGVSRKVGTVS</sequence>
<feature type="non-terminal residue" evidence="1">
    <location>
        <position position="86"/>
    </location>
</feature>
<organism evidence="1">
    <name type="scientific">marine sediment metagenome</name>
    <dbReference type="NCBI Taxonomy" id="412755"/>
    <lineage>
        <taxon>unclassified sequences</taxon>
        <taxon>metagenomes</taxon>
        <taxon>ecological metagenomes</taxon>
    </lineage>
</organism>
<dbReference type="AlphaFoldDB" id="A0A0F8XH00"/>
<evidence type="ECO:0000313" key="1">
    <source>
        <dbReference type="EMBL" id="KKK68402.1"/>
    </source>
</evidence>
<comment type="caution">
    <text evidence="1">The sequence shown here is derived from an EMBL/GenBank/DDBJ whole genome shotgun (WGS) entry which is preliminary data.</text>
</comment>
<name>A0A0F8XH00_9ZZZZ</name>
<reference evidence="1" key="1">
    <citation type="journal article" date="2015" name="Nature">
        <title>Complex archaea that bridge the gap between prokaryotes and eukaryotes.</title>
        <authorList>
            <person name="Spang A."/>
            <person name="Saw J.H."/>
            <person name="Jorgensen S.L."/>
            <person name="Zaremba-Niedzwiedzka K."/>
            <person name="Martijn J."/>
            <person name="Lind A.E."/>
            <person name="van Eijk R."/>
            <person name="Schleper C."/>
            <person name="Guy L."/>
            <person name="Ettema T.J."/>
        </authorList>
    </citation>
    <scope>NUCLEOTIDE SEQUENCE</scope>
</reference>